<dbReference type="OrthoDB" id="8033832at2759"/>
<feature type="compositionally biased region" description="Polar residues" evidence="1">
    <location>
        <begin position="318"/>
        <end position="331"/>
    </location>
</feature>
<proteinExistence type="predicted"/>
<feature type="compositionally biased region" description="Polar residues" evidence="1">
    <location>
        <begin position="264"/>
        <end position="284"/>
    </location>
</feature>
<evidence type="ECO:0000313" key="3">
    <source>
        <dbReference type="Proteomes" id="UP000799772"/>
    </source>
</evidence>
<evidence type="ECO:0000313" key="2">
    <source>
        <dbReference type="EMBL" id="KAF2097848.1"/>
    </source>
</evidence>
<comment type="caution">
    <text evidence="2">The sequence shown here is derived from an EMBL/GenBank/DDBJ whole genome shotgun (WGS) entry which is preliminary data.</text>
</comment>
<feature type="region of interest" description="Disordered" evidence="1">
    <location>
        <begin position="1"/>
        <end position="137"/>
    </location>
</feature>
<dbReference type="EMBL" id="ML978127">
    <property type="protein sequence ID" value="KAF2097848.1"/>
    <property type="molecule type" value="Genomic_DNA"/>
</dbReference>
<protein>
    <submittedName>
        <fullName evidence="2">Uncharacterized protein</fullName>
    </submittedName>
</protein>
<feature type="region of interest" description="Disordered" evidence="1">
    <location>
        <begin position="264"/>
        <end position="338"/>
    </location>
</feature>
<accession>A0A9P4ID70</accession>
<feature type="compositionally biased region" description="Low complexity" evidence="1">
    <location>
        <begin position="65"/>
        <end position="74"/>
    </location>
</feature>
<dbReference type="AlphaFoldDB" id="A0A9P4ID70"/>
<feature type="compositionally biased region" description="Basic and acidic residues" evidence="1">
    <location>
        <begin position="94"/>
        <end position="108"/>
    </location>
</feature>
<organism evidence="2 3">
    <name type="scientific">Rhizodiscina lignyota</name>
    <dbReference type="NCBI Taxonomy" id="1504668"/>
    <lineage>
        <taxon>Eukaryota</taxon>
        <taxon>Fungi</taxon>
        <taxon>Dikarya</taxon>
        <taxon>Ascomycota</taxon>
        <taxon>Pezizomycotina</taxon>
        <taxon>Dothideomycetes</taxon>
        <taxon>Pleosporomycetidae</taxon>
        <taxon>Aulographales</taxon>
        <taxon>Rhizodiscinaceae</taxon>
        <taxon>Rhizodiscina</taxon>
    </lineage>
</organism>
<dbReference type="Proteomes" id="UP000799772">
    <property type="component" value="Unassembled WGS sequence"/>
</dbReference>
<reference evidence="2" key="1">
    <citation type="journal article" date="2020" name="Stud. Mycol.">
        <title>101 Dothideomycetes genomes: a test case for predicting lifestyles and emergence of pathogens.</title>
        <authorList>
            <person name="Haridas S."/>
            <person name="Albert R."/>
            <person name="Binder M."/>
            <person name="Bloem J."/>
            <person name="Labutti K."/>
            <person name="Salamov A."/>
            <person name="Andreopoulos B."/>
            <person name="Baker S."/>
            <person name="Barry K."/>
            <person name="Bills G."/>
            <person name="Bluhm B."/>
            <person name="Cannon C."/>
            <person name="Castanera R."/>
            <person name="Culley D."/>
            <person name="Daum C."/>
            <person name="Ezra D."/>
            <person name="Gonzalez J."/>
            <person name="Henrissat B."/>
            <person name="Kuo A."/>
            <person name="Liang C."/>
            <person name="Lipzen A."/>
            <person name="Lutzoni F."/>
            <person name="Magnuson J."/>
            <person name="Mondo S."/>
            <person name="Nolan M."/>
            <person name="Ohm R."/>
            <person name="Pangilinan J."/>
            <person name="Park H.-J."/>
            <person name="Ramirez L."/>
            <person name="Alfaro M."/>
            <person name="Sun H."/>
            <person name="Tritt A."/>
            <person name="Yoshinaga Y."/>
            <person name="Zwiers L.-H."/>
            <person name="Turgeon B."/>
            <person name="Goodwin S."/>
            <person name="Spatafora J."/>
            <person name="Crous P."/>
            <person name="Grigoriev I."/>
        </authorList>
    </citation>
    <scope>NUCLEOTIDE SEQUENCE</scope>
    <source>
        <strain evidence="2">CBS 133067</strain>
    </source>
</reference>
<dbReference type="Gene3D" id="3.30.70.330">
    <property type="match status" value="1"/>
</dbReference>
<feature type="compositionally biased region" description="Low complexity" evidence="1">
    <location>
        <begin position="286"/>
        <end position="308"/>
    </location>
</feature>
<name>A0A9P4ID70_9PEZI</name>
<evidence type="ECO:0000256" key="1">
    <source>
        <dbReference type="SAM" id="MobiDB-lite"/>
    </source>
</evidence>
<feature type="compositionally biased region" description="Basic and acidic residues" evidence="1">
    <location>
        <begin position="41"/>
        <end position="50"/>
    </location>
</feature>
<sequence length="431" mass="46151">MADPFSASMIDRAFPSASVRTAACSPRPSFICPDTPQADIPPDRTERAQEKGPFGKSMRRRGLSRSRTTTPSRTQADKDANENLKAMDAAISNLKERTLKQTPLRDRNTSMGGALAQAPSSEPTATAPENLPPAQGVPAGTPTEVVIYGIPTVQQYAALSFYERASGGCFYEEYARDAPTQRFHTLSHAGSFAGHRSLSDDALRKKNRYAGGDNWIKVTFDSQESADRAVLASPHILKGYLAYAELYRGFYNREDVPIPATQEAIQSATASPSQGSSHTLNGLPNGSPTPSGTASSATATAPTSVSVPQPASAGPVSPRQQQHMAQAQSTGFAADAADPPTLRIRGAKRAILLPAEQALLPAASLWQRTVSKIPVIGWILSGGGELIGGSIPRKEDGAFDQDKASVWWKFWFVVDQWMGWDTCGLKGGFED</sequence>
<keyword evidence="3" id="KW-1185">Reference proteome</keyword>
<dbReference type="InterPro" id="IPR012677">
    <property type="entry name" value="Nucleotide-bd_a/b_plait_sf"/>
</dbReference>
<gene>
    <name evidence="2" type="ORF">NA57DRAFT_76655</name>
</gene>